<keyword evidence="1" id="KW-0732">Signal</keyword>
<gene>
    <name evidence="2" type="ORF">SHERM_19886</name>
</gene>
<accession>A0A9N7RA17</accession>
<comment type="caution">
    <text evidence="2">The sequence shown here is derived from an EMBL/GenBank/DDBJ whole genome shotgun (WGS) entry which is preliminary data.</text>
</comment>
<feature type="signal peptide" evidence="1">
    <location>
        <begin position="1"/>
        <end position="25"/>
    </location>
</feature>
<dbReference type="Proteomes" id="UP001153555">
    <property type="component" value="Unassembled WGS sequence"/>
</dbReference>
<organism evidence="2 3">
    <name type="scientific">Striga hermonthica</name>
    <name type="common">Purple witchweed</name>
    <name type="synonym">Buchnera hermonthica</name>
    <dbReference type="NCBI Taxonomy" id="68872"/>
    <lineage>
        <taxon>Eukaryota</taxon>
        <taxon>Viridiplantae</taxon>
        <taxon>Streptophyta</taxon>
        <taxon>Embryophyta</taxon>
        <taxon>Tracheophyta</taxon>
        <taxon>Spermatophyta</taxon>
        <taxon>Magnoliopsida</taxon>
        <taxon>eudicotyledons</taxon>
        <taxon>Gunneridae</taxon>
        <taxon>Pentapetalae</taxon>
        <taxon>asterids</taxon>
        <taxon>lamiids</taxon>
        <taxon>Lamiales</taxon>
        <taxon>Orobanchaceae</taxon>
        <taxon>Buchnereae</taxon>
        <taxon>Striga</taxon>
    </lineage>
</organism>
<protein>
    <submittedName>
        <fullName evidence="2">Uncharacterized protein</fullName>
    </submittedName>
</protein>
<evidence type="ECO:0000313" key="2">
    <source>
        <dbReference type="EMBL" id="CAA0822413.1"/>
    </source>
</evidence>
<reference evidence="2" key="1">
    <citation type="submission" date="2019-12" db="EMBL/GenBank/DDBJ databases">
        <authorList>
            <person name="Scholes J."/>
        </authorList>
    </citation>
    <scope>NUCLEOTIDE SEQUENCE</scope>
</reference>
<dbReference type="AlphaFoldDB" id="A0A9N7RA17"/>
<sequence>MTQNLASAFFLVSLLFAASNPPASAQILPDSVDLLNVAGQLCCTSNGNCPGQGVSGALVSLNSKIHDQTTALAQATTNSNGSFDMKIVKNLLRLIANARREVRVSSLTSPNLSAPRRVRLHAAADEFLAPRCALLPRRAIASRRDAPLLPRRTTSTRSTEAIFSCVTPRRSRSAAHVLFYTGPSY</sequence>
<feature type="chain" id="PRO_5040344525" evidence="1">
    <location>
        <begin position="26"/>
        <end position="185"/>
    </location>
</feature>
<proteinExistence type="predicted"/>
<keyword evidence="3" id="KW-1185">Reference proteome</keyword>
<evidence type="ECO:0000313" key="3">
    <source>
        <dbReference type="Proteomes" id="UP001153555"/>
    </source>
</evidence>
<evidence type="ECO:0000256" key="1">
    <source>
        <dbReference type="SAM" id="SignalP"/>
    </source>
</evidence>
<name>A0A9N7RA17_STRHE</name>
<dbReference type="EMBL" id="CACSLK010023397">
    <property type="protein sequence ID" value="CAA0822413.1"/>
    <property type="molecule type" value="Genomic_DNA"/>
</dbReference>